<accession>A0ABS1UWD7</accession>
<dbReference type="SUPFAM" id="SSF46785">
    <property type="entry name" value="Winged helix' DNA-binding domain"/>
    <property type="match status" value="1"/>
</dbReference>
<evidence type="ECO:0000259" key="4">
    <source>
        <dbReference type="PROSITE" id="PS50995"/>
    </source>
</evidence>
<dbReference type="Proteomes" id="UP000606490">
    <property type="component" value="Unassembled WGS sequence"/>
</dbReference>
<evidence type="ECO:0000313" key="6">
    <source>
        <dbReference type="Proteomes" id="UP000606490"/>
    </source>
</evidence>
<keyword evidence="6" id="KW-1185">Reference proteome</keyword>
<keyword evidence="2" id="KW-0238">DNA-binding</keyword>
<reference evidence="5 6" key="1">
    <citation type="submission" date="2021-01" db="EMBL/GenBank/DDBJ databases">
        <title>Belnapia mucosa sp. nov. and Belnapia arida sp. nov., isolated from the Tabernas Desert (Almeria, Spain).</title>
        <authorList>
            <person name="Molina-Menor E."/>
            <person name="Vidal-Verdu A."/>
            <person name="Calonge A."/>
            <person name="Satari L."/>
            <person name="Pereto Magraner J."/>
            <person name="Porcar Miralles M."/>
        </authorList>
    </citation>
    <scope>NUCLEOTIDE SEQUENCE [LARGE SCALE GENOMIC DNA]</scope>
    <source>
        <strain evidence="5 6">T6</strain>
    </source>
</reference>
<sequence length="162" mass="17575">MKPKATVPADFALEEFLPYRLSVAANRTSRLFARRYSEEFGLSIPEWRVLAVVGRFGGLSASAVVERTAMDKVKVSRAVRALLARGLLAREGDAEDRRVQRLAMTAEGRAVHARILPLARGLEAELLAGTSVADRAALHRLLDALDRRLTEMGAGPGAEGPD</sequence>
<dbReference type="InterPro" id="IPR036388">
    <property type="entry name" value="WH-like_DNA-bd_sf"/>
</dbReference>
<comment type="caution">
    <text evidence="5">The sequence shown here is derived from an EMBL/GenBank/DDBJ whole genome shotgun (WGS) entry which is preliminary data.</text>
</comment>
<evidence type="ECO:0000256" key="1">
    <source>
        <dbReference type="ARBA" id="ARBA00023015"/>
    </source>
</evidence>
<proteinExistence type="predicted"/>
<dbReference type="Pfam" id="PF12802">
    <property type="entry name" value="MarR_2"/>
    <property type="match status" value="1"/>
</dbReference>
<evidence type="ECO:0000256" key="3">
    <source>
        <dbReference type="ARBA" id="ARBA00023163"/>
    </source>
</evidence>
<organism evidence="5 6">
    <name type="scientific">Belnapia mucosa</name>
    <dbReference type="NCBI Taxonomy" id="2804532"/>
    <lineage>
        <taxon>Bacteria</taxon>
        <taxon>Pseudomonadati</taxon>
        <taxon>Pseudomonadota</taxon>
        <taxon>Alphaproteobacteria</taxon>
        <taxon>Acetobacterales</taxon>
        <taxon>Roseomonadaceae</taxon>
        <taxon>Belnapia</taxon>
    </lineage>
</organism>
<dbReference type="PRINTS" id="PR00598">
    <property type="entry name" value="HTHMARR"/>
</dbReference>
<evidence type="ECO:0000256" key="2">
    <source>
        <dbReference type="ARBA" id="ARBA00023125"/>
    </source>
</evidence>
<keyword evidence="1" id="KW-0805">Transcription regulation</keyword>
<gene>
    <name evidence="5" type="ORF">JMJ55_00560</name>
</gene>
<dbReference type="InterPro" id="IPR036390">
    <property type="entry name" value="WH_DNA-bd_sf"/>
</dbReference>
<protein>
    <submittedName>
        <fullName evidence="5">Winged helix-turn-helix transcriptional regulator</fullName>
    </submittedName>
</protein>
<dbReference type="InterPro" id="IPR052067">
    <property type="entry name" value="Metal_resp_HTH_trans_reg"/>
</dbReference>
<dbReference type="Gene3D" id="1.10.10.10">
    <property type="entry name" value="Winged helix-like DNA-binding domain superfamily/Winged helix DNA-binding domain"/>
    <property type="match status" value="1"/>
</dbReference>
<dbReference type="EMBL" id="JAEUXJ010000001">
    <property type="protein sequence ID" value="MBL6453790.1"/>
    <property type="molecule type" value="Genomic_DNA"/>
</dbReference>
<dbReference type="PROSITE" id="PS50995">
    <property type="entry name" value="HTH_MARR_2"/>
    <property type="match status" value="1"/>
</dbReference>
<dbReference type="SMART" id="SM00347">
    <property type="entry name" value="HTH_MARR"/>
    <property type="match status" value="1"/>
</dbReference>
<dbReference type="InterPro" id="IPR000835">
    <property type="entry name" value="HTH_MarR-typ"/>
</dbReference>
<dbReference type="PANTHER" id="PTHR35790:SF4">
    <property type="entry name" value="HTH-TYPE TRANSCRIPTIONAL REGULATOR PCHR"/>
    <property type="match status" value="1"/>
</dbReference>
<name>A0ABS1UWD7_9PROT</name>
<feature type="domain" description="HTH marR-type" evidence="4">
    <location>
        <begin position="14"/>
        <end position="147"/>
    </location>
</feature>
<keyword evidence="3" id="KW-0804">Transcription</keyword>
<evidence type="ECO:0000313" key="5">
    <source>
        <dbReference type="EMBL" id="MBL6453790.1"/>
    </source>
</evidence>
<dbReference type="PANTHER" id="PTHR35790">
    <property type="entry name" value="HTH-TYPE TRANSCRIPTIONAL REGULATOR PCHR"/>
    <property type="match status" value="1"/>
</dbReference>